<dbReference type="EMBL" id="LR215048">
    <property type="protein sequence ID" value="VEU80381.1"/>
    <property type="molecule type" value="Genomic_DNA"/>
</dbReference>
<keyword evidence="19" id="KW-1185">Reference proteome</keyword>
<keyword evidence="6 17" id="KW-0812">Transmembrane</keyword>
<keyword evidence="11 17" id="KW-0472">Membrane</keyword>
<comment type="subcellular location">
    <subcellularLocation>
        <location evidence="1 17">Cell membrane</location>
        <topology evidence="1 17">Multi-pass membrane protein</topology>
    </subcellularLocation>
</comment>
<dbReference type="GO" id="GO:0009252">
    <property type="term" value="P:peptidoglycan biosynthetic process"/>
    <property type="evidence" value="ECO:0007669"/>
    <property type="project" value="UniProtKB-KW"/>
</dbReference>
<dbReference type="GO" id="GO:0046677">
    <property type="term" value="P:response to antibiotic"/>
    <property type="evidence" value="ECO:0007669"/>
    <property type="project" value="UniProtKB-UniRule"/>
</dbReference>
<feature type="transmembrane region" description="Helical" evidence="17">
    <location>
        <begin position="7"/>
        <end position="30"/>
    </location>
</feature>
<dbReference type="HAMAP" id="MF_01006">
    <property type="entry name" value="Undec_diphosphatase"/>
    <property type="match status" value="1"/>
</dbReference>
<comment type="function">
    <text evidence="17">Catalyzes the dephosphorylation of undecaprenyl diphosphate (UPP). Confers resistance to bacitracin.</text>
</comment>
<dbReference type="GO" id="GO:0071555">
    <property type="term" value="P:cell wall organization"/>
    <property type="evidence" value="ECO:0007669"/>
    <property type="project" value="UniProtKB-KW"/>
</dbReference>
<evidence type="ECO:0000256" key="4">
    <source>
        <dbReference type="ARBA" id="ARBA00021581"/>
    </source>
</evidence>
<evidence type="ECO:0000256" key="7">
    <source>
        <dbReference type="ARBA" id="ARBA00022801"/>
    </source>
</evidence>
<evidence type="ECO:0000256" key="11">
    <source>
        <dbReference type="ARBA" id="ARBA00023136"/>
    </source>
</evidence>
<dbReference type="PANTHER" id="PTHR30622">
    <property type="entry name" value="UNDECAPRENYL-DIPHOSPHATASE"/>
    <property type="match status" value="1"/>
</dbReference>
<evidence type="ECO:0000256" key="16">
    <source>
        <dbReference type="ARBA" id="ARBA00047594"/>
    </source>
</evidence>
<name>A0A449BD40_HAPAX</name>
<evidence type="ECO:0000313" key="18">
    <source>
        <dbReference type="EMBL" id="VEU80381.1"/>
    </source>
</evidence>
<keyword evidence="7 17" id="KW-0378">Hydrolase</keyword>
<comment type="miscellaneous">
    <text evidence="17">Bacitracin is thought to be involved in the inhibition of peptidoglycan synthesis by sequestering undecaprenyl diphosphate, thereby reducing the pool of lipid carrier available.</text>
</comment>
<keyword evidence="13 17" id="KW-0961">Cell wall biogenesis/degradation</keyword>
<dbReference type="KEGG" id="aaxa:NCTC10138_00750"/>
<feature type="transmembrane region" description="Helical" evidence="17">
    <location>
        <begin position="92"/>
        <end position="112"/>
    </location>
</feature>
<dbReference type="Pfam" id="PF02673">
    <property type="entry name" value="BacA"/>
    <property type="match status" value="1"/>
</dbReference>
<dbReference type="OrthoDB" id="9808289at2"/>
<evidence type="ECO:0000256" key="17">
    <source>
        <dbReference type="HAMAP-Rule" id="MF_01006"/>
    </source>
</evidence>
<feature type="transmembrane region" description="Helical" evidence="17">
    <location>
        <begin position="251"/>
        <end position="271"/>
    </location>
</feature>
<keyword evidence="12 17" id="KW-0046">Antibiotic resistance</keyword>
<dbReference type="EC" id="3.6.1.27" evidence="3 17"/>
<evidence type="ECO:0000256" key="2">
    <source>
        <dbReference type="ARBA" id="ARBA00010621"/>
    </source>
</evidence>
<dbReference type="GO" id="GO:0050380">
    <property type="term" value="F:undecaprenyl-diphosphatase activity"/>
    <property type="evidence" value="ECO:0007669"/>
    <property type="project" value="UniProtKB-UniRule"/>
</dbReference>
<comment type="catalytic activity">
    <reaction evidence="16 17">
        <text>di-trans,octa-cis-undecaprenyl diphosphate + H2O = di-trans,octa-cis-undecaprenyl phosphate + phosphate + H(+)</text>
        <dbReference type="Rhea" id="RHEA:28094"/>
        <dbReference type="ChEBI" id="CHEBI:15377"/>
        <dbReference type="ChEBI" id="CHEBI:15378"/>
        <dbReference type="ChEBI" id="CHEBI:43474"/>
        <dbReference type="ChEBI" id="CHEBI:58405"/>
        <dbReference type="ChEBI" id="CHEBI:60392"/>
        <dbReference type="EC" id="3.6.1.27"/>
    </reaction>
</comment>
<accession>A0A449BD40</accession>
<evidence type="ECO:0000256" key="8">
    <source>
        <dbReference type="ARBA" id="ARBA00022960"/>
    </source>
</evidence>
<keyword evidence="9 17" id="KW-0573">Peptidoglycan synthesis</keyword>
<comment type="similarity">
    <text evidence="2 17">Belongs to the UppP family.</text>
</comment>
<dbReference type="STRING" id="1278311.GCA_000428705_01176"/>
<evidence type="ECO:0000256" key="13">
    <source>
        <dbReference type="ARBA" id="ARBA00023316"/>
    </source>
</evidence>
<dbReference type="Proteomes" id="UP000289841">
    <property type="component" value="Chromosome"/>
</dbReference>
<dbReference type="PANTHER" id="PTHR30622:SF2">
    <property type="entry name" value="UNDECAPRENYL-DIPHOSPHATASE"/>
    <property type="match status" value="1"/>
</dbReference>
<evidence type="ECO:0000256" key="3">
    <source>
        <dbReference type="ARBA" id="ARBA00012374"/>
    </source>
</evidence>
<keyword evidence="5 17" id="KW-1003">Cell membrane</keyword>
<evidence type="ECO:0000256" key="6">
    <source>
        <dbReference type="ARBA" id="ARBA00022692"/>
    </source>
</evidence>
<evidence type="ECO:0000256" key="9">
    <source>
        <dbReference type="ARBA" id="ARBA00022984"/>
    </source>
</evidence>
<reference evidence="18 19" key="1">
    <citation type="submission" date="2019-01" db="EMBL/GenBank/DDBJ databases">
        <authorList>
            <consortium name="Pathogen Informatics"/>
        </authorList>
    </citation>
    <scope>NUCLEOTIDE SEQUENCE [LARGE SCALE GENOMIC DNA]</scope>
    <source>
        <strain evidence="18 19">NCTC10138</strain>
    </source>
</reference>
<feature type="transmembrane region" description="Helical" evidence="17">
    <location>
        <begin position="189"/>
        <end position="209"/>
    </location>
</feature>
<evidence type="ECO:0000256" key="5">
    <source>
        <dbReference type="ARBA" id="ARBA00022475"/>
    </source>
</evidence>
<evidence type="ECO:0000256" key="1">
    <source>
        <dbReference type="ARBA" id="ARBA00004651"/>
    </source>
</evidence>
<feature type="transmembrane region" description="Helical" evidence="17">
    <location>
        <begin position="118"/>
        <end position="138"/>
    </location>
</feature>
<dbReference type="AlphaFoldDB" id="A0A449BD40"/>
<gene>
    <name evidence="17 18" type="primary">uppP</name>
    <name evidence="18" type="ORF">NCTC10138_00750</name>
</gene>
<proteinExistence type="inferred from homology"/>
<evidence type="ECO:0000256" key="10">
    <source>
        <dbReference type="ARBA" id="ARBA00022989"/>
    </source>
</evidence>
<feature type="transmembrane region" description="Helical" evidence="17">
    <location>
        <begin position="42"/>
        <end position="62"/>
    </location>
</feature>
<dbReference type="GO" id="GO:0005886">
    <property type="term" value="C:plasma membrane"/>
    <property type="evidence" value="ECO:0007669"/>
    <property type="project" value="UniProtKB-SubCell"/>
</dbReference>
<evidence type="ECO:0000256" key="12">
    <source>
        <dbReference type="ARBA" id="ARBA00023251"/>
    </source>
</evidence>
<evidence type="ECO:0000256" key="15">
    <source>
        <dbReference type="ARBA" id="ARBA00032932"/>
    </source>
</evidence>
<evidence type="ECO:0000313" key="19">
    <source>
        <dbReference type="Proteomes" id="UP000289841"/>
    </source>
</evidence>
<feature type="transmembrane region" description="Helical" evidence="17">
    <location>
        <begin position="221"/>
        <end position="239"/>
    </location>
</feature>
<sequence>MLEILKYIILGIIQGVTEVFPVSSSGHLTIFSHVFRTFDPSVLTVFLMITNLGSFIALLFFFRKDVIVLIKSFFTFLFNKEKRNDPAVKEDFVYTWKLVVAVIPIGIAGLLLEKYLPTSLLAVGLALLITGVLLFIVYTLRNKKFEAELTWKNAIIIGLFQTTAIMPGISRSGITLIGGLSQKVEIKKVLKFSFLSYLIISVPVSIKGIADAFSKSESINVLGYFLAFVASFLATYITVKILYKSVKVKNLVYFAIYCLLMGGFAIIYHFVRWTKKY</sequence>
<dbReference type="InterPro" id="IPR003824">
    <property type="entry name" value="UppP"/>
</dbReference>
<keyword evidence="8 17" id="KW-0133">Cell shape</keyword>
<keyword evidence="10 17" id="KW-1133">Transmembrane helix</keyword>
<protein>
    <recommendedName>
        <fullName evidence="4 17">Undecaprenyl-diphosphatase</fullName>
        <ecNumber evidence="3 17">3.6.1.27</ecNumber>
    </recommendedName>
    <alternativeName>
        <fullName evidence="15 17">Bacitracin resistance protein</fullName>
    </alternativeName>
    <alternativeName>
        <fullName evidence="14 17">Undecaprenyl pyrophosphate phosphatase</fullName>
    </alternativeName>
</protein>
<organism evidence="18 19">
    <name type="scientific">Haploplasma axanthum</name>
    <name type="common">Acholeplasma axanthum</name>
    <dbReference type="NCBI Taxonomy" id="29552"/>
    <lineage>
        <taxon>Bacteria</taxon>
        <taxon>Bacillati</taxon>
        <taxon>Mycoplasmatota</taxon>
        <taxon>Mollicutes</taxon>
        <taxon>Acholeplasmatales</taxon>
        <taxon>Acholeplasmataceae</taxon>
        <taxon>Haploplasma</taxon>
    </lineage>
</organism>
<dbReference type="GO" id="GO:0008360">
    <property type="term" value="P:regulation of cell shape"/>
    <property type="evidence" value="ECO:0007669"/>
    <property type="project" value="UniProtKB-KW"/>
</dbReference>
<evidence type="ECO:0000256" key="14">
    <source>
        <dbReference type="ARBA" id="ARBA00032707"/>
    </source>
</evidence>